<dbReference type="Gene3D" id="3.20.20.70">
    <property type="entry name" value="Aldolase class I"/>
    <property type="match status" value="1"/>
</dbReference>
<dbReference type="AlphaFoldDB" id="A0A1G8JQ17"/>
<dbReference type="Pfam" id="PF01081">
    <property type="entry name" value="Aldolase"/>
    <property type="match status" value="1"/>
</dbReference>
<evidence type="ECO:0000256" key="1">
    <source>
        <dbReference type="ARBA" id="ARBA00004761"/>
    </source>
</evidence>
<dbReference type="RefSeq" id="WP_091585303.1">
    <property type="nucleotide sequence ID" value="NZ_FNDU01000006.1"/>
</dbReference>
<keyword evidence="4" id="KW-0456">Lyase</keyword>
<dbReference type="PANTHER" id="PTHR30246:SF1">
    <property type="entry name" value="2-DEHYDRO-3-DEOXY-6-PHOSPHOGALACTONATE ALDOLASE-RELATED"/>
    <property type="match status" value="1"/>
</dbReference>
<proteinExistence type="inferred from homology"/>
<comment type="similarity">
    <text evidence="2">Belongs to the KHG/KDPG aldolase family.</text>
</comment>
<organism evidence="6 7">
    <name type="scientific">Alteribacillus bidgolensis</name>
    <dbReference type="NCBI Taxonomy" id="930129"/>
    <lineage>
        <taxon>Bacteria</taxon>
        <taxon>Bacillati</taxon>
        <taxon>Bacillota</taxon>
        <taxon>Bacilli</taxon>
        <taxon>Bacillales</taxon>
        <taxon>Bacillaceae</taxon>
        <taxon>Alteribacillus</taxon>
    </lineage>
</organism>
<keyword evidence="5" id="KW-0119">Carbohydrate metabolism</keyword>
<comment type="pathway">
    <text evidence="1">Carbohydrate acid metabolism.</text>
</comment>
<evidence type="ECO:0000313" key="6">
    <source>
        <dbReference type="EMBL" id="SDI33262.1"/>
    </source>
</evidence>
<dbReference type="Proteomes" id="UP000199017">
    <property type="component" value="Unassembled WGS sequence"/>
</dbReference>
<dbReference type="STRING" id="930129.SAMN05216352_106287"/>
<dbReference type="GO" id="GO:0016829">
    <property type="term" value="F:lyase activity"/>
    <property type="evidence" value="ECO:0007669"/>
    <property type="project" value="UniProtKB-KW"/>
</dbReference>
<dbReference type="NCBIfam" id="TIGR01182">
    <property type="entry name" value="eda"/>
    <property type="match status" value="1"/>
</dbReference>
<dbReference type="PANTHER" id="PTHR30246">
    <property type="entry name" value="2-KETO-3-DEOXY-6-PHOSPHOGLUCONATE ALDOLASE"/>
    <property type="match status" value="1"/>
</dbReference>
<protein>
    <submittedName>
        <fullName evidence="6">2-keto-3-deoxy-phosphogluconate aldolase</fullName>
    </submittedName>
</protein>
<reference evidence="6 7" key="1">
    <citation type="submission" date="2016-10" db="EMBL/GenBank/DDBJ databases">
        <authorList>
            <person name="de Groot N.N."/>
        </authorList>
    </citation>
    <scope>NUCLEOTIDE SEQUENCE [LARGE SCALE GENOMIC DNA]</scope>
    <source>
        <strain evidence="7">P4B,CCM 7963,CECT 7998,DSM 25260,IBRC-M 10614,KCTC 13821</strain>
    </source>
</reference>
<dbReference type="OrthoDB" id="9802667at2"/>
<gene>
    <name evidence="6" type="ORF">SAMN05216352_106287</name>
</gene>
<accession>A0A1G8JQ17</accession>
<evidence type="ECO:0000256" key="4">
    <source>
        <dbReference type="ARBA" id="ARBA00023239"/>
    </source>
</evidence>
<dbReference type="InterPro" id="IPR000887">
    <property type="entry name" value="Aldlse_KDPG_KHG"/>
</dbReference>
<dbReference type="EMBL" id="FNDU01000006">
    <property type="protein sequence ID" value="SDI33262.1"/>
    <property type="molecule type" value="Genomic_DNA"/>
</dbReference>
<dbReference type="SUPFAM" id="SSF51569">
    <property type="entry name" value="Aldolase"/>
    <property type="match status" value="1"/>
</dbReference>
<evidence type="ECO:0000256" key="2">
    <source>
        <dbReference type="ARBA" id="ARBA00006906"/>
    </source>
</evidence>
<keyword evidence="7" id="KW-1185">Reference proteome</keyword>
<sequence length="215" mass="22524">MINKITLFHRLVESGVVAVIRKVPEHAVEQVCESLIKGGVNALEVTVDDPNGLAAIRKLTTAFKGQAIIGAGTVLDSETAKQAIDSGAEFIVSPVLNEDVVKTTLRYGKLSVPGVMTPTEAITAYEMGVDMVKVFPASSVGASFIKNMKGPLPQIPIMTTGGVDLDNAADFIRAGAVAIGAGGNLVNHTLIAEGNFTEIEQNATSYTEAVKEARS</sequence>
<evidence type="ECO:0000256" key="3">
    <source>
        <dbReference type="ARBA" id="ARBA00011233"/>
    </source>
</evidence>
<dbReference type="InterPro" id="IPR013785">
    <property type="entry name" value="Aldolase_TIM"/>
</dbReference>
<evidence type="ECO:0000256" key="5">
    <source>
        <dbReference type="ARBA" id="ARBA00023277"/>
    </source>
</evidence>
<comment type="subunit">
    <text evidence="3">Homotrimer.</text>
</comment>
<dbReference type="CDD" id="cd00452">
    <property type="entry name" value="KDPG_aldolase"/>
    <property type="match status" value="1"/>
</dbReference>
<evidence type="ECO:0000313" key="7">
    <source>
        <dbReference type="Proteomes" id="UP000199017"/>
    </source>
</evidence>
<name>A0A1G8JQ17_9BACI</name>